<dbReference type="STRING" id="1276257.SSABA_v1c08120"/>
<dbReference type="KEGG" id="ssab:SSABA_v1c08120"/>
<dbReference type="OrthoDB" id="390229at2"/>
<organism evidence="2 3">
    <name type="scientific">Spiroplasma sabaudiense Ar-1343</name>
    <dbReference type="NCBI Taxonomy" id="1276257"/>
    <lineage>
        <taxon>Bacteria</taxon>
        <taxon>Bacillati</taxon>
        <taxon>Mycoplasmatota</taxon>
        <taxon>Mollicutes</taxon>
        <taxon>Entomoplasmatales</taxon>
        <taxon>Spiroplasmataceae</taxon>
        <taxon>Spiroplasma</taxon>
    </lineage>
</organism>
<feature type="compositionally biased region" description="Polar residues" evidence="1">
    <location>
        <begin position="1"/>
        <end position="13"/>
    </location>
</feature>
<dbReference type="HOGENOM" id="CLU_546175_0_0_14"/>
<feature type="region of interest" description="Disordered" evidence="1">
    <location>
        <begin position="1"/>
        <end position="36"/>
    </location>
</feature>
<proteinExistence type="predicted"/>
<feature type="compositionally biased region" description="Basic and acidic residues" evidence="1">
    <location>
        <begin position="14"/>
        <end position="27"/>
    </location>
</feature>
<evidence type="ECO:0000256" key="1">
    <source>
        <dbReference type="SAM" id="MobiDB-lite"/>
    </source>
</evidence>
<sequence length="499" mass="57892">MNNKTNQSTSLSNSERKSSDNNLRRENYNSNNSQNRRKINLKTMAIDDVIDALVNTHSRKQFFGLLGNQDEVGNQIFAIKSGAGPMDVISIEAKKVFLYSAPFSFLLKQIINHLPLVKIEDKKVLWERISILLSALNYGKGDSDYCFDFEESLDFDDPLEAIRLEFNDVFQAYNYRRPLVILVKDFRGLQFDDVNKMVSFVTTVFERVTNIKVLIEINPSLITSHYQNYIGDYIKNWYTLFDGLVDCRNLLYPSELDQNETMFFEHFDNFNETGYILDDVEEENFFNEAPKLAVCPPKPRVKEDELAREIANQLVQETVELPQNNYAQQKHNFEPVRNSYIKPQQVQQPQPKMDPQPITPIKEKNKPITELLNVKIPNFGSTQTIEIPTQRINEFITKKAKAEKKAEREQKKFESERVIYDDPTIRENTELDLGPLFGHYTPEPVIEEEVVEEPKVVRSSFLRRSDGVDETIFDPEILMDANSNSNARPGVFNPFERKK</sequence>
<reference evidence="2 3" key="1">
    <citation type="journal article" date="2014" name="Genome Biol. Evol.">
        <title>Molecular evolution of the substrate utilization strategies and putative virulence factors in mosquito-associated Spiroplasma species.</title>
        <authorList>
            <person name="Chang T.H."/>
            <person name="Lo W.S."/>
            <person name="Ku C."/>
            <person name="Chen L.L."/>
            <person name="Kuo C.H."/>
        </authorList>
    </citation>
    <scope>NUCLEOTIDE SEQUENCE [LARGE SCALE GENOMIC DNA]</scope>
    <source>
        <strain evidence="2">Ar-1343</strain>
    </source>
</reference>
<name>W6AB51_9MOLU</name>
<dbReference type="EMBL" id="CP006934">
    <property type="protein sequence ID" value="AHI54211.1"/>
    <property type="molecule type" value="Genomic_DNA"/>
</dbReference>
<evidence type="ECO:0000313" key="2">
    <source>
        <dbReference type="EMBL" id="AHI54211.1"/>
    </source>
</evidence>
<keyword evidence="3" id="KW-1185">Reference proteome</keyword>
<dbReference type="RefSeq" id="WP_025251348.1">
    <property type="nucleotide sequence ID" value="NZ_CP006934.1"/>
</dbReference>
<accession>W6AB51</accession>
<dbReference type="PATRIC" id="fig|1276257.3.peg.824"/>
<dbReference type="Proteomes" id="UP000019265">
    <property type="component" value="Chromosome"/>
</dbReference>
<protein>
    <submittedName>
        <fullName evidence="2">Uncharacterized protein</fullName>
    </submittedName>
</protein>
<dbReference type="AlphaFoldDB" id="W6AB51"/>
<gene>
    <name evidence="2" type="ORF">SSABA_v1c08120</name>
</gene>
<feature type="region of interest" description="Disordered" evidence="1">
    <location>
        <begin position="480"/>
        <end position="499"/>
    </location>
</feature>
<evidence type="ECO:0000313" key="3">
    <source>
        <dbReference type="Proteomes" id="UP000019265"/>
    </source>
</evidence>